<proteinExistence type="inferred from homology"/>
<gene>
    <name evidence="8" type="ORF">APLA_LOCUS12918</name>
</gene>
<dbReference type="GO" id="GO:0052689">
    <property type="term" value="F:carboxylic ester hydrolase activity"/>
    <property type="evidence" value="ECO:0007669"/>
    <property type="project" value="UniProtKB-KW"/>
</dbReference>
<feature type="chain" id="PRO_5035968393" description="Carboxylic ester hydrolase" evidence="6">
    <location>
        <begin position="17"/>
        <end position="531"/>
    </location>
</feature>
<dbReference type="InterPro" id="IPR019826">
    <property type="entry name" value="Carboxylesterase_B_AS"/>
</dbReference>
<comment type="similarity">
    <text evidence="1 6">Belongs to the type-B carboxylesterase/lipase family.</text>
</comment>
<reference evidence="8 9" key="1">
    <citation type="submission" date="2020-04" db="EMBL/GenBank/DDBJ databases">
        <authorList>
            <person name="Wallbank WR R."/>
            <person name="Pardo Diaz C."/>
            <person name="Kozak K."/>
            <person name="Martin S."/>
            <person name="Jiggins C."/>
            <person name="Moest M."/>
            <person name="Warren A I."/>
            <person name="Byers J.R.P. K."/>
            <person name="Montejo-Kovacevich G."/>
            <person name="Yen C E."/>
        </authorList>
    </citation>
    <scope>NUCLEOTIDE SEQUENCE [LARGE SCALE GENOMIC DNA]</scope>
</reference>
<evidence type="ECO:0000256" key="3">
    <source>
        <dbReference type="ARBA" id="ARBA00022801"/>
    </source>
</evidence>
<evidence type="ECO:0000259" key="7">
    <source>
        <dbReference type="Pfam" id="PF00135"/>
    </source>
</evidence>
<evidence type="ECO:0000256" key="6">
    <source>
        <dbReference type="RuleBase" id="RU361235"/>
    </source>
</evidence>
<keyword evidence="5" id="KW-0325">Glycoprotein</keyword>
<evidence type="ECO:0000256" key="4">
    <source>
        <dbReference type="ARBA" id="ARBA00023157"/>
    </source>
</evidence>
<evidence type="ECO:0000256" key="2">
    <source>
        <dbReference type="ARBA" id="ARBA00022487"/>
    </source>
</evidence>
<accession>A0A8S1ASF5</accession>
<evidence type="ECO:0000313" key="9">
    <source>
        <dbReference type="Proteomes" id="UP000494106"/>
    </source>
</evidence>
<keyword evidence="3 6" id="KW-0378">Hydrolase</keyword>
<keyword evidence="2" id="KW-0719">Serine esterase</keyword>
<evidence type="ECO:0000313" key="8">
    <source>
        <dbReference type="EMBL" id="CAB3251235.1"/>
    </source>
</evidence>
<dbReference type="InterPro" id="IPR029058">
    <property type="entry name" value="AB_hydrolase_fold"/>
</dbReference>
<keyword evidence="9" id="KW-1185">Reference proteome</keyword>
<keyword evidence="4" id="KW-1015">Disulfide bond</keyword>
<feature type="signal peptide" evidence="6">
    <location>
        <begin position="1"/>
        <end position="16"/>
    </location>
</feature>
<sequence>MKKILLLFLAINCLECVPNHGPVVMAPSGPLRGVRADEGDFTMYLGVPYGVVDENNPFGDAKPPPKFTSVFEAVSNPTICPQHGGVASGDINCLNLNIYVPNHIKPKERLPVMFYIPGGAFIGNNANRNKLGPELLIKHDVIIVAINYRAGIYGFLCLDIPGYSNQGLKDQVLALKWMKDNIESFGGDPNRVTVFGQSAGAMSIDILFLVKEPLFQRAIIQSGVALTPWVIAKMNNSVPINVAKELGFKGDDVKAALDYLKTFKATDVLEATNSLKIYDTNNHPLTKPCVEKESKGAILTDHPANLKPKVKDLDILIGHAYREATFRYPVSDESYYENYTFDIELSQDFNEIVDESYVRHFYIKDQKPSLELRQKILDFASDFAFAHPTERTVDKYLEAGARNVYRYLFTYQGDRNTGSKRMNITDGAIHGDDKAYLWNSDIFAEKPNAADQKIIEIMTKLWTDFAKYGNPTPSGPTDLIPVKWEPVVGERRPFLVIDEPLSMENRLFNERMVFWDMYYKLHTDKVEGKRT</sequence>
<dbReference type="Gene3D" id="3.40.50.1820">
    <property type="entry name" value="alpha/beta hydrolase"/>
    <property type="match status" value="1"/>
</dbReference>
<organism evidence="8 9">
    <name type="scientific">Arctia plantaginis</name>
    <name type="common">Wood tiger moth</name>
    <name type="synonym">Phalaena plantaginis</name>
    <dbReference type="NCBI Taxonomy" id="874455"/>
    <lineage>
        <taxon>Eukaryota</taxon>
        <taxon>Metazoa</taxon>
        <taxon>Ecdysozoa</taxon>
        <taxon>Arthropoda</taxon>
        <taxon>Hexapoda</taxon>
        <taxon>Insecta</taxon>
        <taxon>Pterygota</taxon>
        <taxon>Neoptera</taxon>
        <taxon>Endopterygota</taxon>
        <taxon>Lepidoptera</taxon>
        <taxon>Glossata</taxon>
        <taxon>Ditrysia</taxon>
        <taxon>Noctuoidea</taxon>
        <taxon>Erebidae</taxon>
        <taxon>Arctiinae</taxon>
        <taxon>Arctia</taxon>
    </lineage>
</organism>
<dbReference type="AlphaFoldDB" id="A0A8S1ASF5"/>
<keyword evidence="6" id="KW-0732">Signal</keyword>
<dbReference type="Pfam" id="PF00135">
    <property type="entry name" value="COesterase"/>
    <property type="match status" value="1"/>
</dbReference>
<dbReference type="Proteomes" id="UP000494106">
    <property type="component" value="Unassembled WGS sequence"/>
</dbReference>
<dbReference type="SUPFAM" id="SSF53474">
    <property type="entry name" value="alpha/beta-Hydrolases"/>
    <property type="match status" value="1"/>
</dbReference>
<dbReference type="PANTHER" id="PTHR43142:SF1">
    <property type="entry name" value="CARBOXYLIC ESTER HYDROLASE"/>
    <property type="match status" value="1"/>
</dbReference>
<dbReference type="OrthoDB" id="19653at2759"/>
<evidence type="ECO:0000256" key="1">
    <source>
        <dbReference type="ARBA" id="ARBA00005964"/>
    </source>
</evidence>
<feature type="domain" description="Carboxylesterase type B" evidence="7">
    <location>
        <begin position="22"/>
        <end position="515"/>
    </location>
</feature>
<protein>
    <recommendedName>
        <fullName evidence="6">Carboxylic ester hydrolase</fullName>
        <ecNumber evidence="6">3.1.1.-</ecNumber>
    </recommendedName>
</protein>
<dbReference type="EC" id="3.1.1.-" evidence="6"/>
<dbReference type="EMBL" id="CADEBC010000544">
    <property type="protein sequence ID" value="CAB3251235.1"/>
    <property type="molecule type" value="Genomic_DNA"/>
</dbReference>
<dbReference type="PROSITE" id="PS00122">
    <property type="entry name" value="CARBOXYLESTERASE_B_1"/>
    <property type="match status" value="1"/>
</dbReference>
<name>A0A8S1ASF5_ARCPL</name>
<dbReference type="PANTHER" id="PTHR43142">
    <property type="entry name" value="CARBOXYLIC ESTER HYDROLASE"/>
    <property type="match status" value="1"/>
</dbReference>
<comment type="caution">
    <text evidence="8">The sequence shown here is derived from an EMBL/GenBank/DDBJ whole genome shotgun (WGS) entry which is preliminary data.</text>
</comment>
<evidence type="ECO:0000256" key="5">
    <source>
        <dbReference type="ARBA" id="ARBA00023180"/>
    </source>
</evidence>
<dbReference type="InterPro" id="IPR002018">
    <property type="entry name" value="CarbesteraseB"/>
</dbReference>